<dbReference type="InterPro" id="IPR018060">
    <property type="entry name" value="HTH_AraC"/>
</dbReference>
<dbReference type="Pfam" id="PF12833">
    <property type="entry name" value="HTH_18"/>
    <property type="match status" value="1"/>
</dbReference>
<dbReference type="PANTHER" id="PTHR46796">
    <property type="entry name" value="HTH-TYPE TRANSCRIPTIONAL ACTIVATOR RHAS-RELATED"/>
    <property type="match status" value="1"/>
</dbReference>
<keyword evidence="6" id="KW-1185">Reference proteome</keyword>
<evidence type="ECO:0000256" key="3">
    <source>
        <dbReference type="ARBA" id="ARBA00023163"/>
    </source>
</evidence>
<evidence type="ECO:0000256" key="1">
    <source>
        <dbReference type="ARBA" id="ARBA00023015"/>
    </source>
</evidence>
<dbReference type="AlphaFoldDB" id="A0A5S4H2I4"/>
<proteinExistence type="predicted"/>
<sequence>MGAAVQALSRTCSTSATLWLWPGQALYAGPSLDLGVHTGSVECLAVGVDAPVRVEVPGWTPVTARSVLIPPRLPHQVVARGGQMVFCYLDAGSSYAKSCRAQMTVTDGPLSHSHRAETSLLRHGYGASWLTMAAPASPGTGRDPRIHAATRRLLRNPESTVTARLLADEAGLSVSRFLHLFKAETGTSFRRYRLWSRMLRAAELIDAGHDLTRVAADAGFSSPSHLSSAFHGMFGLTPSRLLAVPLTIRRGDRSP</sequence>
<dbReference type="SUPFAM" id="SSF46689">
    <property type="entry name" value="Homeodomain-like"/>
    <property type="match status" value="2"/>
</dbReference>
<dbReference type="EMBL" id="VCKZ01000092">
    <property type="protein sequence ID" value="TMR39142.1"/>
    <property type="molecule type" value="Genomic_DNA"/>
</dbReference>
<comment type="caution">
    <text evidence="5">The sequence shown here is derived from an EMBL/GenBank/DDBJ whole genome shotgun (WGS) entry which is preliminary data.</text>
</comment>
<dbReference type="SMART" id="SM00342">
    <property type="entry name" value="HTH_ARAC"/>
    <property type="match status" value="1"/>
</dbReference>
<name>A0A5S4H2I4_9ACTN</name>
<dbReference type="InterPro" id="IPR050204">
    <property type="entry name" value="AraC_XylS_family_regulators"/>
</dbReference>
<keyword evidence="2" id="KW-0238">DNA-binding</keyword>
<organism evidence="5 6">
    <name type="scientific">Actinomadura geliboluensis</name>
    <dbReference type="NCBI Taxonomy" id="882440"/>
    <lineage>
        <taxon>Bacteria</taxon>
        <taxon>Bacillati</taxon>
        <taxon>Actinomycetota</taxon>
        <taxon>Actinomycetes</taxon>
        <taxon>Streptosporangiales</taxon>
        <taxon>Thermomonosporaceae</taxon>
        <taxon>Actinomadura</taxon>
    </lineage>
</organism>
<dbReference type="InterPro" id="IPR009057">
    <property type="entry name" value="Homeodomain-like_sf"/>
</dbReference>
<dbReference type="Proteomes" id="UP000305238">
    <property type="component" value="Unassembled WGS sequence"/>
</dbReference>
<accession>A0A5S4H2I4</accession>
<dbReference type="OrthoDB" id="5295226at2"/>
<keyword evidence="3" id="KW-0804">Transcription</keyword>
<dbReference type="PROSITE" id="PS01124">
    <property type="entry name" value="HTH_ARAC_FAMILY_2"/>
    <property type="match status" value="1"/>
</dbReference>
<evidence type="ECO:0000256" key="2">
    <source>
        <dbReference type="ARBA" id="ARBA00023125"/>
    </source>
</evidence>
<feature type="domain" description="HTH araC/xylS-type" evidence="4">
    <location>
        <begin position="147"/>
        <end position="244"/>
    </location>
</feature>
<evidence type="ECO:0000313" key="6">
    <source>
        <dbReference type="Proteomes" id="UP000305238"/>
    </source>
</evidence>
<protein>
    <submittedName>
        <fullName evidence="5">Helix-turn-helix transcriptional regulator</fullName>
    </submittedName>
</protein>
<evidence type="ECO:0000259" key="4">
    <source>
        <dbReference type="PROSITE" id="PS01124"/>
    </source>
</evidence>
<gene>
    <name evidence="5" type="ORF">ETD96_14980</name>
</gene>
<keyword evidence="1" id="KW-0805">Transcription regulation</keyword>
<dbReference type="GO" id="GO:0003700">
    <property type="term" value="F:DNA-binding transcription factor activity"/>
    <property type="evidence" value="ECO:0007669"/>
    <property type="project" value="InterPro"/>
</dbReference>
<evidence type="ECO:0000313" key="5">
    <source>
        <dbReference type="EMBL" id="TMR39142.1"/>
    </source>
</evidence>
<reference evidence="5 6" key="1">
    <citation type="submission" date="2019-05" db="EMBL/GenBank/DDBJ databases">
        <title>Draft genome sequence of Actinomadura geliboluensis A8036.</title>
        <authorList>
            <person name="Saricaoglu S."/>
            <person name="Isik K."/>
        </authorList>
    </citation>
    <scope>NUCLEOTIDE SEQUENCE [LARGE SCALE GENOMIC DNA]</scope>
    <source>
        <strain evidence="5 6">A8036</strain>
    </source>
</reference>
<dbReference type="Gene3D" id="1.10.10.60">
    <property type="entry name" value="Homeodomain-like"/>
    <property type="match status" value="2"/>
</dbReference>
<dbReference type="GO" id="GO:0043565">
    <property type="term" value="F:sequence-specific DNA binding"/>
    <property type="evidence" value="ECO:0007669"/>
    <property type="project" value="InterPro"/>
</dbReference>